<sequence>NRRHFIRYSGFQHGIPLAGFNHRFFSSTSEAKNSSNPHVSNSSSEVVGSDWAQKFNRILESAAETLKVSGEKVEEASNQAFPYLQHWLDTYPYLRNVIVPVGGTLVGTLLAWSFLPRILRRIHKYSDQGKSVLLPAGSTWNPVPYHQGFFAALEDPARYFITFMAFLEICRMVAPTVVVSQHVSQAWSGGLVVAVVWFLNRWKTNVISRTLASKNMERGIRDKLLTVDKISSMGLFAVGSLAFAEACGVAVQSFLTVGGIGGVATAFAAKDILGNLLSGLSVQLSQPFSVGDTIRAGSVEGQVVEMGLTTTSLLTAERFPVIVPNSLFSSQVTNN</sequence>
<dbReference type="InterPro" id="IPR023408">
    <property type="entry name" value="MscS_beta-dom_sf"/>
</dbReference>
<evidence type="ECO:0000256" key="4">
    <source>
        <dbReference type="ARBA" id="ARBA00022989"/>
    </source>
</evidence>
<keyword evidence="5" id="KW-0813">Transport</keyword>
<dbReference type="GO" id="GO:0016020">
    <property type="term" value="C:membrane"/>
    <property type="evidence" value="ECO:0007669"/>
    <property type="project" value="UniProtKB-SubCell"/>
</dbReference>
<dbReference type="SUPFAM" id="SSF50182">
    <property type="entry name" value="Sm-like ribonucleoproteins"/>
    <property type="match status" value="1"/>
</dbReference>
<evidence type="ECO:0000256" key="2">
    <source>
        <dbReference type="ARBA" id="ARBA00008017"/>
    </source>
</evidence>
<name>S8D7S4_9LAMI</name>
<feature type="non-terminal residue" evidence="10">
    <location>
        <position position="1"/>
    </location>
</feature>
<comment type="caution">
    <text evidence="10">The sequence shown here is derived from an EMBL/GenBank/DDBJ whole genome shotgun (WGS) entry which is preliminary data.</text>
</comment>
<organism evidence="10 11">
    <name type="scientific">Genlisea aurea</name>
    <dbReference type="NCBI Taxonomy" id="192259"/>
    <lineage>
        <taxon>Eukaryota</taxon>
        <taxon>Viridiplantae</taxon>
        <taxon>Streptophyta</taxon>
        <taxon>Embryophyta</taxon>
        <taxon>Tracheophyta</taxon>
        <taxon>Spermatophyta</taxon>
        <taxon>Magnoliopsida</taxon>
        <taxon>eudicotyledons</taxon>
        <taxon>Gunneridae</taxon>
        <taxon>Pentapetalae</taxon>
        <taxon>asterids</taxon>
        <taxon>lamiids</taxon>
        <taxon>Lamiales</taxon>
        <taxon>Lentibulariaceae</taxon>
        <taxon>Genlisea</taxon>
    </lineage>
</organism>
<keyword evidence="4 8" id="KW-1133">Transmembrane helix</keyword>
<gene>
    <name evidence="10" type="ORF">M569_16036</name>
</gene>
<feature type="domain" description="Mechanosensitive ion channel MscS" evidence="9">
    <location>
        <begin position="271"/>
        <end position="334"/>
    </location>
</feature>
<dbReference type="EMBL" id="AUSU01008910">
    <property type="protein sequence ID" value="EPS58778.1"/>
    <property type="molecule type" value="Genomic_DNA"/>
</dbReference>
<keyword evidence="7" id="KW-0407">Ion channel</keyword>
<protein>
    <recommendedName>
        <fullName evidence="9">Mechanosensitive ion channel MscS domain-containing protein</fullName>
    </recommendedName>
</protein>
<accession>S8D7S4</accession>
<dbReference type="InterPro" id="IPR010920">
    <property type="entry name" value="LSM_dom_sf"/>
</dbReference>
<dbReference type="SUPFAM" id="SSF82861">
    <property type="entry name" value="Mechanosensitive channel protein MscS (YggB), transmembrane region"/>
    <property type="match status" value="1"/>
</dbReference>
<dbReference type="PANTHER" id="PTHR30566">
    <property type="entry name" value="YNAI-RELATED MECHANOSENSITIVE ION CHANNEL"/>
    <property type="match status" value="1"/>
</dbReference>
<evidence type="ECO:0000259" key="9">
    <source>
        <dbReference type="Pfam" id="PF00924"/>
    </source>
</evidence>
<keyword evidence="3 8" id="KW-0812">Transmembrane</keyword>
<feature type="transmembrane region" description="Helical" evidence="8">
    <location>
        <begin position="97"/>
        <end position="115"/>
    </location>
</feature>
<proteinExistence type="inferred from homology"/>
<keyword evidence="6 8" id="KW-0472">Membrane</keyword>
<dbReference type="InterPro" id="IPR011014">
    <property type="entry name" value="MscS_channel_TM-2"/>
</dbReference>
<dbReference type="OrthoDB" id="567160at2759"/>
<keyword evidence="11" id="KW-1185">Reference proteome</keyword>
<dbReference type="Proteomes" id="UP000015453">
    <property type="component" value="Unassembled WGS sequence"/>
</dbReference>
<evidence type="ECO:0000256" key="1">
    <source>
        <dbReference type="ARBA" id="ARBA00004141"/>
    </source>
</evidence>
<dbReference type="GO" id="GO:0034220">
    <property type="term" value="P:monoatomic ion transmembrane transport"/>
    <property type="evidence" value="ECO:0007669"/>
    <property type="project" value="UniProtKB-KW"/>
</dbReference>
<evidence type="ECO:0000313" key="10">
    <source>
        <dbReference type="EMBL" id="EPS58778.1"/>
    </source>
</evidence>
<dbReference type="AlphaFoldDB" id="S8D7S4"/>
<comment type="subcellular location">
    <subcellularLocation>
        <location evidence="1">Membrane</location>
        <topology evidence="1">Multi-pass membrane protein</topology>
    </subcellularLocation>
</comment>
<evidence type="ECO:0000256" key="3">
    <source>
        <dbReference type="ARBA" id="ARBA00022692"/>
    </source>
</evidence>
<reference evidence="10 11" key="1">
    <citation type="journal article" date="2013" name="BMC Genomics">
        <title>The miniature genome of a carnivorous plant Genlisea aurea contains a low number of genes and short non-coding sequences.</title>
        <authorList>
            <person name="Leushkin E.V."/>
            <person name="Sutormin R.A."/>
            <person name="Nabieva E.R."/>
            <person name="Penin A.A."/>
            <person name="Kondrashov A.S."/>
            <person name="Logacheva M.D."/>
        </authorList>
    </citation>
    <scope>NUCLEOTIDE SEQUENCE [LARGE SCALE GENOMIC DNA]</scope>
</reference>
<dbReference type="Gene3D" id="1.10.287.1260">
    <property type="match status" value="1"/>
</dbReference>
<evidence type="ECO:0000256" key="7">
    <source>
        <dbReference type="ARBA" id="ARBA00023303"/>
    </source>
</evidence>
<keyword evidence="5" id="KW-0406">Ion transport</keyword>
<evidence type="ECO:0000256" key="8">
    <source>
        <dbReference type="SAM" id="Phobius"/>
    </source>
</evidence>
<dbReference type="Pfam" id="PF00924">
    <property type="entry name" value="MS_channel_2nd"/>
    <property type="match status" value="1"/>
</dbReference>
<feature type="non-terminal residue" evidence="10">
    <location>
        <position position="335"/>
    </location>
</feature>
<dbReference type="InterPro" id="IPR006685">
    <property type="entry name" value="MscS_channel_2nd"/>
</dbReference>
<evidence type="ECO:0000256" key="5">
    <source>
        <dbReference type="ARBA" id="ARBA00023065"/>
    </source>
</evidence>
<evidence type="ECO:0000313" key="11">
    <source>
        <dbReference type="Proteomes" id="UP000015453"/>
    </source>
</evidence>
<comment type="similarity">
    <text evidence="2">Belongs to the MscS (TC 1.A.23) family.</text>
</comment>
<evidence type="ECO:0000256" key="6">
    <source>
        <dbReference type="ARBA" id="ARBA00023136"/>
    </source>
</evidence>
<dbReference type="PANTHER" id="PTHR30566:SF5">
    <property type="entry name" value="MECHANOSENSITIVE ION CHANNEL PROTEIN 1, MITOCHONDRIAL-RELATED"/>
    <property type="match status" value="1"/>
</dbReference>
<dbReference type="Gene3D" id="2.30.30.60">
    <property type="match status" value="1"/>
</dbReference>